<reference evidence="6" key="1">
    <citation type="journal article" date="2018" name="Int. J. Syst. Evol. Microbiol.">
        <title>Neptunicella marina gen. nov., sp. nov., isolated from surface seawater.</title>
        <authorList>
            <person name="Liu X."/>
            <person name="Lai Q."/>
            <person name="Du Y."/>
            <person name="Zhang X."/>
            <person name="Liu Z."/>
            <person name="Sun F."/>
            <person name="Shao Z."/>
        </authorList>
    </citation>
    <scope>NUCLEOTIDE SEQUENCE</scope>
    <source>
        <strain evidence="6">S27-2</strain>
    </source>
</reference>
<feature type="transmembrane region" description="Helical" evidence="4">
    <location>
        <begin position="12"/>
        <end position="34"/>
    </location>
</feature>
<keyword evidence="4" id="KW-0812">Transmembrane</keyword>
<keyword evidence="4" id="KW-1133">Transmembrane helix</keyword>
<dbReference type="Proteomes" id="UP000601768">
    <property type="component" value="Unassembled WGS sequence"/>
</dbReference>
<feature type="transmembrane region" description="Helical" evidence="4">
    <location>
        <begin position="132"/>
        <end position="154"/>
    </location>
</feature>
<accession>A0A8J6IU74</accession>
<feature type="transmembrane region" description="Helical" evidence="4">
    <location>
        <begin position="166"/>
        <end position="189"/>
    </location>
</feature>
<dbReference type="GO" id="GO:0003700">
    <property type="term" value="F:DNA-binding transcription factor activity"/>
    <property type="evidence" value="ECO:0007669"/>
    <property type="project" value="InterPro"/>
</dbReference>
<keyword evidence="4" id="KW-0472">Membrane</keyword>
<sequence length="354" mass="39986">MFLHSLLSHMDAVSTFFYTFAIAQMLLSALSLGINRQRSQLTYLYTGLMLAASCYLLGYIASGHQSVLSQVVAFIGGNCVLGLFWLVSLCLFSDHIKVNYKHYVIASVPLILPTLVKLWLAVGSPPPNIQTLIANTALLVELSLICHALGVTIRYWRDDLIEQRRLLRASLICFGGIYLFLVIFVEQVLNFHGEWLSQIESITLAALSLFLNTLLLRLREASLFASRLAQAKTSLRHKQSPEVERILSAMSQDLLYQQEGITIAELAKKLNMYEYKLRNVINGELGYRNFNDFLNYYRINEVTAKLNDPGYSSVAILNLALDSGFRSLSSFNKAFKNTHHVTPSEYRKRCIGQE</sequence>
<dbReference type="RefSeq" id="WP_186505997.1">
    <property type="nucleotide sequence ID" value="NZ_JACNEP010000004.1"/>
</dbReference>
<dbReference type="EMBL" id="JACNEP010000004">
    <property type="protein sequence ID" value="MBC3765523.1"/>
    <property type="molecule type" value="Genomic_DNA"/>
</dbReference>
<organism evidence="6 7">
    <name type="scientific">Neptunicella marina</name>
    <dbReference type="NCBI Taxonomy" id="2125989"/>
    <lineage>
        <taxon>Bacteria</taxon>
        <taxon>Pseudomonadati</taxon>
        <taxon>Pseudomonadota</taxon>
        <taxon>Gammaproteobacteria</taxon>
        <taxon>Alteromonadales</taxon>
        <taxon>Alteromonadaceae</taxon>
        <taxon>Neptunicella</taxon>
    </lineage>
</organism>
<dbReference type="Gene3D" id="1.10.10.60">
    <property type="entry name" value="Homeodomain-like"/>
    <property type="match status" value="1"/>
</dbReference>
<proteinExistence type="predicted"/>
<gene>
    <name evidence="6" type="ORF">H8B19_06520</name>
</gene>
<evidence type="ECO:0000313" key="6">
    <source>
        <dbReference type="EMBL" id="MBC3765523.1"/>
    </source>
</evidence>
<comment type="caution">
    <text evidence="6">The sequence shown here is derived from an EMBL/GenBank/DDBJ whole genome shotgun (WGS) entry which is preliminary data.</text>
</comment>
<dbReference type="Pfam" id="PF12833">
    <property type="entry name" value="HTH_18"/>
    <property type="match status" value="1"/>
</dbReference>
<dbReference type="PANTHER" id="PTHR43280">
    <property type="entry name" value="ARAC-FAMILY TRANSCRIPTIONAL REGULATOR"/>
    <property type="match status" value="1"/>
</dbReference>
<feature type="domain" description="HTH araC/xylS-type" evidence="5">
    <location>
        <begin position="244"/>
        <end position="349"/>
    </location>
</feature>
<dbReference type="InterPro" id="IPR009057">
    <property type="entry name" value="Homeodomain-like_sf"/>
</dbReference>
<keyword evidence="2" id="KW-0238">DNA-binding</keyword>
<name>A0A8J6IU74_9ALTE</name>
<evidence type="ECO:0000256" key="3">
    <source>
        <dbReference type="ARBA" id="ARBA00023163"/>
    </source>
</evidence>
<evidence type="ECO:0000259" key="5">
    <source>
        <dbReference type="PROSITE" id="PS01124"/>
    </source>
</evidence>
<dbReference type="GO" id="GO:0043565">
    <property type="term" value="F:sequence-specific DNA binding"/>
    <property type="evidence" value="ECO:0007669"/>
    <property type="project" value="InterPro"/>
</dbReference>
<dbReference type="SMART" id="SM00342">
    <property type="entry name" value="HTH_ARAC"/>
    <property type="match status" value="1"/>
</dbReference>
<feature type="transmembrane region" description="Helical" evidence="4">
    <location>
        <begin position="195"/>
        <end position="218"/>
    </location>
</feature>
<keyword evidence="1" id="KW-0805">Transcription regulation</keyword>
<evidence type="ECO:0000256" key="2">
    <source>
        <dbReference type="ARBA" id="ARBA00023125"/>
    </source>
</evidence>
<protein>
    <submittedName>
        <fullName evidence="6">AraC family transcriptional regulator</fullName>
    </submittedName>
</protein>
<evidence type="ECO:0000256" key="4">
    <source>
        <dbReference type="SAM" id="Phobius"/>
    </source>
</evidence>
<keyword evidence="3" id="KW-0804">Transcription</keyword>
<feature type="transmembrane region" description="Helical" evidence="4">
    <location>
        <begin position="103"/>
        <end position="120"/>
    </location>
</feature>
<dbReference type="AlphaFoldDB" id="A0A8J6IU74"/>
<evidence type="ECO:0000313" key="7">
    <source>
        <dbReference type="Proteomes" id="UP000601768"/>
    </source>
</evidence>
<dbReference type="InterPro" id="IPR018060">
    <property type="entry name" value="HTH_AraC"/>
</dbReference>
<evidence type="ECO:0000256" key="1">
    <source>
        <dbReference type="ARBA" id="ARBA00023015"/>
    </source>
</evidence>
<feature type="transmembrane region" description="Helical" evidence="4">
    <location>
        <begin position="41"/>
        <end position="61"/>
    </location>
</feature>
<dbReference type="SUPFAM" id="SSF46689">
    <property type="entry name" value="Homeodomain-like"/>
    <property type="match status" value="1"/>
</dbReference>
<keyword evidence="7" id="KW-1185">Reference proteome</keyword>
<reference evidence="6" key="2">
    <citation type="submission" date="2020-08" db="EMBL/GenBank/DDBJ databases">
        <authorList>
            <person name="Lai Q."/>
        </authorList>
    </citation>
    <scope>NUCLEOTIDE SEQUENCE</scope>
    <source>
        <strain evidence="6">S27-2</strain>
    </source>
</reference>
<dbReference type="PROSITE" id="PS01124">
    <property type="entry name" value="HTH_ARAC_FAMILY_2"/>
    <property type="match status" value="1"/>
</dbReference>
<feature type="transmembrane region" description="Helical" evidence="4">
    <location>
        <begin position="67"/>
        <end position="91"/>
    </location>
</feature>
<dbReference type="PANTHER" id="PTHR43280:SF29">
    <property type="entry name" value="ARAC-FAMILY TRANSCRIPTIONAL REGULATOR"/>
    <property type="match status" value="1"/>
</dbReference>